<keyword evidence="1" id="KW-0723">Serine/threonine-protein kinase</keyword>
<dbReference type="AlphaFoldDB" id="A0A7W8QJR0"/>
<dbReference type="InterPro" id="IPR036890">
    <property type="entry name" value="HATPase_C_sf"/>
</dbReference>
<feature type="compositionally biased region" description="Low complexity" evidence="2">
    <location>
        <begin position="165"/>
        <end position="174"/>
    </location>
</feature>
<name>A0A7W8QJR0_9ACTN</name>
<gene>
    <name evidence="4" type="ORF">HDA36_001755</name>
</gene>
<dbReference type="GO" id="GO:0004674">
    <property type="term" value="F:protein serine/threonine kinase activity"/>
    <property type="evidence" value="ECO:0007669"/>
    <property type="project" value="UniProtKB-KW"/>
</dbReference>
<evidence type="ECO:0000313" key="5">
    <source>
        <dbReference type="Proteomes" id="UP000572635"/>
    </source>
</evidence>
<feature type="domain" description="Histidine kinase/HSP90-like ATPase" evidence="3">
    <location>
        <begin position="29"/>
        <end position="127"/>
    </location>
</feature>
<accession>A0A7W8QJR0</accession>
<feature type="region of interest" description="Disordered" evidence="2">
    <location>
        <begin position="152"/>
        <end position="174"/>
    </location>
</feature>
<keyword evidence="1" id="KW-0808">Transferase</keyword>
<organism evidence="4 5">
    <name type="scientific">Nocardiopsis composta</name>
    <dbReference type="NCBI Taxonomy" id="157465"/>
    <lineage>
        <taxon>Bacteria</taxon>
        <taxon>Bacillati</taxon>
        <taxon>Actinomycetota</taxon>
        <taxon>Actinomycetes</taxon>
        <taxon>Streptosporangiales</taxon>
        <taxon>Nocardiopsidaceae</taxon>
        <taxon>Nocardiopsis</taxon>
    </lineage>
</organism>
<comment type="caution">
    <text evidence="4">The sequence shown here is derived from an EMBL/GenBank/DDBJ whole genome shotgun (WGS) entry which is preliminary data.</text>
</comment>
<feature type="compositionally biased region" description="Pro residues" evidence="2">
    <location>
        <begin position="153"/>
        <end position="164"/>
    </location>
</feature>
<dbReference type="InterPro" id="IPR003594">
    <property type="entry name" value="HATPase_dom"/>
</dbReference>
<dbReference type="InterPro" id="IPR050267">
    <property type="entry name" value="Anti-sigma-factor_SerPK"/>
</dbReference>
<evidence type="ECO:0000256" key="1">
    <source>
        <dbReference type="ARBA" id="ARBA00022527"/>
    </source>
</evidence>
<dbReference type="EMBL" id="JACHDB010000001">
    <property type="protein sequence ID" value="MBB5431671.1"/>
    <property type="molecule type" value="Genomic_DNA"/>
</dbReference>
<sequence>MSVSPPTAARPLAHWEPRVYPGALECAARLRRDVRTDLAGFPDRLVADVELCASELFANAVSYTATGAAGGRAVRSLALIGTDRLRLSVTDAGGAATRPRIPAYLGAEWLEAESRRGLLLVASLALDWGARPADTGPGRSPGLTVWADFPVSAVPPPPRPPPEECAPARGLVPS</sequence>
<proteinExistence type="predicted"/>
<reference evidence="4 5" key="1">
    <citation type="submission" date="2020-08" db="EMBL/GenBank/DDBJ databases">
        <title>Sequencing the genomes of 1000 actinobacteria strains.</title>
        <authorList>
            <person name="Klenk H.-P."/>
        </authorList>
    </citation>
    <scope>NUCLEOTIDE SEQUENCE [LARGE SCALE GENOMIC DNA]</scope>
    <source>
        <strain evidence="4 5">DSM 44551</strain>
    </source>
</reference>
<dbReference type="PANTHER" id="PTHR35526">
    <property type="entry name" value="ANTI-SIGMA-F FACTOR RSBW-RELATED"/>
    <property type="match status" value="1"/>
</dbReference>
<evidence type="ECO:0000259" key="3">
    <source>
        <dbReference type="Pfam" id="PF13581"/>
    </source>
</evidence>
<evidence type="ECO:0000256" key="2">
    <source>
        <dbReference type="SAM" id="MobiDB-lite"/>
    </source>
</evidence>
<dbReference type="PANTHER" id="PTHR35526:SF3">
    <property type="entry name" value="ANTI-SIGMA-F FACTOR RSBW"/>
    <property type="match status" value="1"/>
</dbReference>
<dbReference type="RefSeq" id="WP_184391348.1">
    <property type="nucleotide sequence ID" value="NZ_BAAAJD010000051.1"/>
</dbReference>
<dbReference type="CDD" id="cd16936">
    <property type="entry name" value="HATPase_RsbW-like"/>
    <property type="match status" value="1"/>
</dbReference>
<protein>
    <submittedName>
        <fullName evidence="4">Anti-sigma regulatory factor (Ser/Thr protein kinase)</fullName>
    </submittedName>
</protein>
<dbReference type="Gene3D" id="3.30.565.10">
    <property type="entry name" value="Histidine kinase-like ATPase, C-terminal domain"/>
    <property type="match status" value="1"/>
</dbReference>
<dbReference type="Pfam" id="PF13581">
    <property type="entry name" value="HATPase_c_2"/>
    <property type="match status" value="1"/>
</dbReference>
<dbReference type="Proteomes" id="UP000572635">
    <property type="component" value="Unassembled WGS sequence"/>
</dbReference>
<keyword evidence="5" id="KW-1185">Reference proteome</keyword>
<keyword evidence="1" id="KW-0418">Kinase</keyword>
<evidence type="ECO:0000313" key="4">
    <source>
        <dbReference type="EMBL" id="MBB5431671.1"/>
    </source>
</evidence>